<keyword evidence="5" id="KW-0443">Lipid metabolism</keyword>
<evidence type="ECO:0000256" key="4">
    <source>
        <dbReference type="ARBA" id="ARBA00022691"/>
    </source>
</evidence>
<dbReference type="Proteomes" id="UP001589693">
    <property type="component" value="Unassembled WGS sequence"/>
</dbReference>
<organism evidence="6 7">
    <name type="scientific">Allokutzneria oryzae</name>
    <dbReference type="NCBI Taxonomy" id="1378989"/>
    <lineage>
        <taxon>Bacteria</taxon>
        <taxon>Bacillati</taxon>
        <taxon>Actinomycetota</taxon>
        <taxon>Actinomycetes</taxon>
        <taxon>Pseudonocardiales</taxon>
        <taxon>Pseudonocardiaceae</taxon>
        <taxon>Allokutzneria</taxon>
    </lineage>
</organism>
<dbReference type="EMBL" id="JBHLZU010000002">
    <property type="protein sequence ID" value="MFB9903075.1"/>
    <property type="molecule type" value="Genomic_DNA"/>
</dbReference>
<comment type="similarity">
    <text evidence="1">Belongs to the CFA/CMAS family.</text>
</comment>
<dbReference type="RefSeq" id="WP_377850170.1">
    <property type="nucleotide sequence ID" value="NZ_JBHLZU010000002.1"/>
</dbReference>
<comment type="caution">
    <text evidence="6">The sequence shown here is derived from an EMBL/GenBank/DDBJ whole genome shotgun (WGS) entry which is preliminary data.</text>
</comment>
<dbReference type="InterPro" id="IPR050723">
    <property type="entry name" value="CFA/CMAS"/>
</dbReference>
<dbReference type="Gene3D" id="3.40.50.150">
    <property type="entry name" value="Vaccinia Virus protein VP39"/>
    <property type="match status" value="1"/>
</dbReference>
<evidence type="ECO:0000313" key="6">
    <source>
        <dbReference type="EMBL" id="MFB9903075.1"/>
    </source>
</evidence>
<reference evidence="6 7" key="1">
    <citation type="submission" date="2024-09" db="EMBL/GenBank/DDBJ databases">
        <authorList>
            <person name="Sun Q."/>
            <person name="Mori K."/>
        </authorList>
    </citation>
    <scope>NUCLEOTIDE SEQUENCE [LARGE SCALE GENOMIC DNA]</scope>
    <source>
        <strain evidence="6 7">TBRC 7907</strain>
    </source>
</reference>
<dbReference type="InterPro" id="IPR029063">
    <property type="entry name" value="SAM-dependent_MTases_sf"/>
</dbReference>
<proteinExistence type="inferred from homology"/>
<evidence type="ECO:0000256" key="1">
    <source>
        <dbReference type="ARBA" id="ARBA00010815"/>
    </source>
</evidence>
<gene>
    <name evidence="6" type="ORF">ACFFQA_03910</name>
</gene>
<keyword evidence="2 6" id="KW-0489">Methyltransferase</keyword>
<evidence type="ECO:0000256" key="5">
    <source>
        <dbReference type="ARBA" id="ARBA00023098"/>
    </source>
</evidence>
<keyword evidence="4" id="KW-0949">S-adenosyl-L-methionine</keyword>
<evidence type="ECO:0000313" key="7">
    <source>
        <dbReference type="Proteomes" id="UP001589693"/>
    </source>
</evidence>
<dbReference type="Pfam" id="PF02353">
    <property type="entry name" value="CMAS"/>
    <property type="match status" value="1"/>
</dbReference>
<dbReference type="PANTHER" id="PTHR43667:SF2">
    <property type="entry name" value="FATTY ACID C-METHYL TRANSFERASE"/>
    <property type="match status" value="1"/>
</dbReference>
<dbReference type="GO" id="GO:0032259">
    <property type="term" value="P:methylation"/>
    <property type="evidence" value="ECO:0007669"/>
    <property type="project" value="UniProtKB-KW"/>
</dbReference>
<keyword evidence="7" id="KW-1185">Reference proteome</keyword>
<dbReference type="PIRSF" id="PIRSF003085">
    <property type="entry name" value="CMAS"/>
    <property type="match status" value="1"/>
</dbReference>
<protein>
    <submittedName>
        <fullName evidence="6">Class I SAM-dependent methyltransferase</fullName>
        <ecNumber evidence="6">2.1.1.-</ecNumber>
    </submittedName>
</protein>
<keyword evidence="3 6" id="KW-0808">Transferase</keyword>
<dbReference type="GO" id="GO:0008168">
    <property type="term" value="F:methyltransferase activity"/>
    <property type="evidence" value="ECO:0007669"/>
    <property type="project" value="UniProtKB-KW"/>
</dbReference>
<dbReference type="SUPFAM" id="SSF53335">
    <property type="entry name" value="S-adenosyl-L-methionine-dependent methyltransferases"/>
    <property type="match status" value="1"/>
</dbReference>
<accession>A0ABV5ZRN3</accession>
<name>A0ABV5ZRN3_9PSEU</name>
<dbReference type="InterPro" id="IPR003333">
    <property type="entry name" value="CMAS"/>
</dbReference>
<sequence length="401" mass="45006">MTIAETVHFGRLSLPNSAVRARIAEALFRHAVRTLPVRVTLPGGERLGAGGPEAPVMRIVRPQAFFHRLGVDAKIGFGESYMAGDWTSSQLADVLTPFARRMATLIPKPLQAFRRFVDLRQPSAERNTVDGARANIHRHYDLSNDLFANFLDETMTYSAAWFAPGSTDLAEAQRRKIDGILDYAGVREGSRVLEIGTGWGELSIRAARRGAHITSLTISTEQKALAERRIAEAGLAHLAKVELMDYRDATGTYDAIVSVEMIEAVGKEYWPTYFAALDRLLAPGGRVGLQAITMPHDRLMATSDSYTWIHKYVFPGGQLLSVPAIERHSRLRIAERRSLGLDYAHTLRQWHQRFEANWSTIAAHGFDGTFKRMWEFYLGYCEAGFRSGYLDVWQFGFEKAR</sequence>
<evidence type="ECO:0000256" key="3">
    <source>
        <dbReference type="ARBA" id="ARBA00022679"/>
    </source>
</evidence>
<dbReference type="PANTHER" id="PTHR43667">
    <property type="entry name" value="CYCLOPROPANE-FATTY-ACYL-PHOSPHOLIPID SYNTHASE"/>
    <property type="match status" value="1"/>
</dbReference>
<dbReference type="EC" id="2.1.1.-" evidence="6"/>
<dbReference type="CDD" id="cd02440">
    <property type="entry name" value="AdoMet_MTases"/>
    <property type="match status" value="1"/>
</dbReference>
<evidence type="ECO:0000256" key="2">
    <source>
        <dbReference type="ARBA" id="ARBA00022603"/>
    </source>
</evidence>